<dbReference type="RefSeq" id="WP_138075166.1">
    <property type="nucleotide sequence ID" value="NZ_VAJM01000001.1"/>
</dbReference>
<comment type="caution">
    <text evidence="2">The sequence shown here is derived from an EMBL/GenBank/DDBJ whole genome shotgun (WGS) entry which is preliminary data.</text>
</comment>
<dbReference type="Proteomes" id="UP000305517">
    <property type="component" value="Unassembled WGS sequence"/>
</dbReference>
<reference evidence="2 3" key="1">
    <citation type="submission" date="2019-05" db="EMBL/GenBank/DDBJ databases">
        <title>Hymenobacter edaphi sp. nov., isolated from abandoned arsenic-contaminated farmland soil.</title>
        <authorList>
            <person name="Nie L."/>
        </authorList>
    </citation>
    <scope>NUCLEOTIDE SEQUENCE [LARGE SCALE GENOMIC DNA]</scope>
    <source>
        <strain evidence="2 3">1-3-3-8</strain>
    </source>
</reference>
<evidence type="ECO:0008006" key="4">
    <source>
        <dbReference type="Google" id="ProtNLM"/>
    </source>
</evidence>
<keyword evidence="1" id="KW-0472">Membrane</keyword>
<dbReference type="EMBL" id="VAJM01000001">
    <property type="protein sequence ID" value="TLM96920.1"/>
    <property type="molecule type" value="Genomic_DNA"/>
</dbReference>
<feature type="transmembrane region" description="Helical" evidence="1">
    <location>
        <begin position="12"/>
        <end position="34"/>
    </location>
</feature>
<gene>
    <name evidence="2" type="ORF">FDY95_02695</name>
</gene>
<evidence type="ECO:0000256" key="1">
    <source>
        <dbReference type="SAM" id="Phobius"/>
    </source>
</evidence>
<name>A0A5R8WWL4_9BACT</name>
<protein>
    <recommendedName>
        <fullName evidence="4">L-lactate permease</fullName>
    </recommendedName>
</protein>
<dbReference type="AlphaFoldDB" id="A0A5R8WWL4"/>
<keyword evidence="1" id="KW-1133">Transmembrane helix</keyword>
<sequence>MLLALLLSENTPIALAGFILLLLPLLLIVLLPCYLLTRAGASSKSIVLALVLAALPIWLGQGLASELGGLAALFSFLPLALVFVNLARSANKG</sequence>
<feature type="transmembrane region" description="Helical" evidence="1">
    <location>
        <begin position="70"/>
        <end position="87"/>
    </location>
</feature>
<evidence type="ECO:0000313" key="3">
    <source>
        <dbReference type="Proteomes" id="UP000305517"/>
    </source>
</evidence>
<accession>A0A5R8WWL4</accession>
<keyword evidence="3" id="KW-1185">Reference proteome</keyword>
<keyword evidence="1" id="KW-0812">Transmembrane</keyword>
<feature type="transmembrane region" description="Helical" evidence="1">
    <location>
        <begin position="46"/>
        <end position="64"/>
    </location>
</feature>
<evidence type="ECO:0000313" key="2">
    <source>
        <dbReference type="EMBL" id="TLM96920.1"/>
    </source>
</evidence>
<organism evidence="2 3">
    <name type="scientific">Hymenobacter jeollabukensis</name>
    <dbReference type="NCBI Taxonomy" id="2025313"/>
    <lineage>
        <taxon>Bacteria</taxon>
        <taxon>Pseudomonadati</taxon>
        <taxon>Bacteroidota</taxon>
        <taxon>Cytophagia</taxon>
        <taxon>Cytophagales</taxon>
        <taxon>Hymenobacteraceae</taxon>
        <taxon>Hymenobacter</taxon>
    </lineage>
</organism>
<proteinExistence type="predicted"/>